<dbReference type="GO" id="GO:0019509">
    <property type="term" value="P:L-methionine salvage from methylthioadenosine"/>
    <property type="evidence" value="ECO:0007669"/>
    <property type="project" value="TreeGrafter"/>
</dbReference>
<reference evidence="5" key="1">
    <citation type="submission" date="2020-05" db="EMBL/GenBank/DDBJ databases">
        <title>Phylogenomic resolution of chytrid fungi.</title>
        <authorList>
            <person name="Stajich J.E."/>
            <person name="Amses K."/>
            <person name="Simmons R."/>
            <person name="Seto K."/>
            <person name="Myers J."/>
            <person name="Bonds A."/>
            <person name="Quandt C.A."/>
            <person name="Barry K."/>
            <person name="Liu P."/>
            <person name="Grigoriev I."/>
            <person name="Longcore J.E."/>
            <person name="James T.Y."/>
        </authorList>
    </citation>
    <scope>NUCLEOTIDE SEQUENCE</scope>
    <source>
        <strain evidence="5">JEL0318</strain>
    </source>
</reference>
<dbReference type="Proteomes" id="UP001212841">
    <property type="component" value="Unassembled WGS sequence"/>
</dbReference>
<keyword evidence="3 5" id="KW-0413">Isomerase</keyword>
<sequence length="198" mass="21417">MTNGGRTLEAIRYNRGSLEILNQLLLPWESIYEAVSGVEDGHKVIKTMKVRGAPAIAIVAALSLAVDLHNQSIKTLTTPSSVATYVHDQLKYLKTSRPTAVNLFEAAARLDRITSTAAQTAESASQVLDAYIDAAEAMLVQDIEDNKNIGKFGAQFILDNKPELHEGVQVLTHCNTGSLATAGWVSYTLISKPHSQIS</sequence>
<keyword evidence="2" id="KW-0028">Amino-acid biosynthesis</keyword>
<keyword evidence="2" id="KW-0486">Methionine biosynthesis</keyword>
<evidence type="ECO:0000256" key="2">
    <source>
        <dbReference type="ARBA" id="ARBA00023167"/>
    </source>
</evidence>
<dbReference type="AlphaFoldDB" id="A0AAD5S8V7"/>
<evidence type="ECO:0000313" key="6">
    <source>
        <dbReference type="Proteomes" id="UP001212841"/>
    </source>
</evidence>
<dbReference type="Gene3D" id="1.20.120.420">
    <property type="entry name" value="translation initiation factor eif-2b, domain 1"/>
    <property type="match status" value="1"/>
</dbReference>
<organism evidence="5 6">
    <name type="scientific">Rhizophlyctis rosea</name>
    <dbReference type="NCBI Taxonomy" id="64517"/>
    <lineage>
        <taxon>Eukaryota</taxon>
        <taxon>Fungi</taxon>
        <taxon>Fungi incertae sedis</taxon>
        <taxon>Chytridiomycota</taxon>
        <taxon>Chytridiomycota incertae sedis</taxon>
        <taxon>Chytridiomycetes</taxon>
        <taxon>Rhizophlyctidales</taxon>
        <taxon>Rhizophlyctidaceae</taxon>
        <taxon>Rhizophlyctis</taxon>
    </lineage>
</organism>
<gene>
    <name evidence="5" type="primary">MRI1_2</name>
    <name evidence="5" type="ORF">HK097_004403</name>
</gene>
<evidence type="ECO:0000256" key="4">
    <source>
        <dbReference type="RuleBase" id="RU003814"/>
    </source>
</evidence>
<dbReference type="PANTHER" id="PTHR43475:SF1">
    <property type="entry name" value="METHYLTHIORIBOSE-1-PHOSPHATE ISOMERASE"/>
    <property type="match status" value="1"/>
</dbReference>
<name>A0AAD5S8V7_9FUNG</name>
<keyword evidence="6" id="KW-1185">Reference proteome</keyword>
<dbReference type="PANTHER" id="PTHR43475">
    <property type="entry name" value="METHYLTHIORIBOSE-1-PHOSPHATE ISOMERASE"/>
    <property type="match status" value="1"/>
</dbReference>
<evidence type="ECO:0000256" key="3">
    <source>
        <dbReference type="ARBA" id="ARBA00023235"/>
    </source>
</evidence>
<evidence type="ECO:0000256" key="1">
    <source>
        <dbReference type="ARBA" id="ARBA00007251"/>
    </source>
</evidence>
<dbReference type="InterPro" id="IPR027363">
    <property type="entry name" value="M1Pi_N"/>
</dbReference>
<evidence type="ECO:0000313" key="5">
    <source>
        <dbReference type="EMBL" id="KAJ3034768.1"/>
    </source>
</evidence>
<dbReference type="InterPro" id="IPR037171">
    <property type="entry name" value="NagB/RpiA_transferase-like"/>
</dbReference>
<dbReference type="GO" id="GO:0046523">
    <property type="term" value="F:S-methyl-5-thioribose-1-phosphate isomerase activity"/>
    <property type="evidence" value="ECO:0007669"/>
    <property type="project" value="TreeGrafter"/>
</dbReference>
<dbReference type="InterPro" id="IPR000649">
    <property type="entry name" value="IF-2B-related"/>
</dbReference>
<dbReference type="EMBL" id="JADGJD010002121">
    <property type="protein sequence ID" value="KAJ3034768.1"/>
    <property type="molecule type" value="Genomic_DNA"/>
</dbReference>
<comment type="similarity">
    <text evidence="1 4">Belongs to the eIF-2B alpha/beta/delta subunits family.</text>
</comment>
<dbReference type="Pfam" id="PF01008">
    <property type="entry name" value="IF-2B"/>
    <property type="match status" value="1"/>
</dbReference>
<accession>A0AAD5S8V7</accession>
<dbReference type="SUPFAM" id="SSF100950">
    <property type="entry name" value="NagB/RpiA/CoA transferase-like"/>
    <property type="match status" value="1"/>
</dbReference>
<protein>
    <submittedName>
        <fullName evidence="5">S-methyl-5-thioribose-1-phosphate isomerase</fullName>
    </submittedName>
</protein>
<dbReference type="FunFam" id="1.20.120.420:FF:000003">
    <property type="entry name" value="Methylthioribose-1-phosphate isomerase"/>
    <property type="match status" value="1"/>
</dbReference>
<comment type="caution">
    <text evidence="5">The sequence shown here is derived from an EMBL/GenBank/DDBJ whole genome shotgun (WGS) entry which is preliminary data.</text>
</comment>
<proteinExistence type="inferred from homology"/>